<dbReference type="EMBL" id="MQMG01000046">
    <property type="protein sequence ID" value="OKO90405.1"/>
    <property type="molecule type" value="Genomic_DNA"/>
</dbReference>
<dbReference type="InterPro" id="IPR007505">
    <property type="entry name" value="PDDEXK_7"/>
</dbReference>
<protein>
    <submittedName>
        <fullName evidence="2">5-methylcytosine-specific restriction related enzyme</fullName>
    </submittedName>
</protein>
<gene>
    <name evidence="2" type="ORF">BRO54_3051</name>
</gene>
<sequence length="836" mass="98549">MASLRSGSGRDDRELVHIETKQLTLVIKGKPYHEQYKGLQQYRKLDFHESMEFLVRGEDILEVKIFDIDQQRLVEWSEGHRPIFFENGIYQIIVSPKNDSELTFYHEYPSLRRAVDRVNIGSQYVLMGNLHFQNEVGLSTFEIRNGDKVILEVTIEIFPTKLNYKEDYQKLLQEVSDEIYNLAFHFIKKTYQRAKAKLDGTPSRSEFFRLMEAHFHDFLQAIRQIERQPHHQHVTTHVKARGDQLGRLDQKGRNYLRKRPQLFCEVHNGIKIQHRSLMPVSGLKAKKELTYDTLENRFVKWMMARLIDKLHDLWEKVQSKNKRYEVEADPDLLAKIMNMKRALEAKTNNAFWRTIGKLDRSIMSLVLQMAPGYRDAYQIFLIVTRGLALQGKLYQMSVKDVATLYEYWTFLKLGQLLGKKYKLISQDIIQVNRTGLFVNLEKNRSAKRIYEHPHTGEKIILTYQKYEGRLPTIPQIPDTMLSIEKKGKDYTFNYIFDAKYRIDFAVEGSSYQKRYHIPGPMEEDINTMHRYRDSLVVRHNGPYERTAFGAYVLFPWYDEDSYQDHKLYKSINEVNIGGLPFLPNATRLVEQLIERLIEKSPEELQQEGILPQGIMEEWRSSFDEKVLVGMVPSAQNYHTHLKHRFYHIPVKRLKKGWQEAKYIALYPKQGAAPVNGVACFGKITDVKFVKRYEINELPKNSSEEYVRFEIESWHFLKDIIRPVGYGISVYTMTTLNTLKEAKELPELFMKSKEEITLWRMLRRLSDRIRFDLDDRYLDKASKITAYRIKDIVIKLEGEQLVITRGTKRKTLSIDALLKQPSMVFKEMVRLMDSDTI</sequence>
<reference evidence="3" key="2">
    <citation type="submission" date="2017-01" db="EMBL/GenBank/DDBJ databases">
        <title>Genome sequencing and annotation of Geobacillus sp. 1017, a Hydrocarbon-Oxidizing Thermophilic Bacterium Isolated from a Heavy Oil Reservoir (China).</title>
        <authorList>
            <person name="Kadnikov V.V."/>
            <person name="Mardanov A.V."/>
            <person name="Poltaraus A.B."/>
            <person name="Sokolova D.S."/>
            <person name="Semenova E.M."/>
            <person name="Ravin N.V."/>
            <person name="Tourova T.P."/>
            <person name="Nazina T.N."/>
        </authorList>
    </citation>
    <scope>NUCLEOTIDE SEQUENCE [LARGE SCALE GENOMIC DNA]</scope>
    <source>
        <strain evidence="3">1017</strain>
    </source>
</reference>
<accession>A0A1Q5SR96</accession>
<dbReference type="AlphaFoldDB" id="A0A1Q5SR96"/>
<evidence type="ECO:0000313" key="3">
    <source>
        <dbReference type="Proteomes" id="UP000186030"/>
    </source>
</evidence>
<evidence type="ECO:0000313" key="2">
    <source>
        <dbReference type="EMBL" id="OKO90405.1"/>
    </source>
</evidence>
<name>A0A1Q5SR96_9BACL</name>
<feature type="domain" description="DUF2357" evidence="1">
    <location>
        <begin position="127"/>
        <end position="380"/>
    </location>
</feature>
<organism evidence="2 3">
    <name type="scientific">Geobacillus proteiniphilus</name>
    <dbReference type="NCBI Taxonomy" id="860353"/>
    <lineage>
        <taxon>Bacteria</taxon>
        <taxon>Bacillati</taxon>
        <taxon>Bacillota</taxon>
        <taxon>Bacilli</taxon>
        <taxon>Bacillales</taxon>
        <taxon>Anoxybacillaceae</taxon>
        <taxon>Geobacillus</taxon>
    </lineage>
</organism>
<comment type="caution">
    <text evidence="2">The sequence shown here is derived from an EMBL/GenBank/DDBJ whole genome shotgun (WGS) entry which is preliminary data.</text>
</comment>
<reference evidence="2 3" key="1">
    <citation type="submission" date="2016-11" db="EMBL/GenBank/DDBJ databases">
        <authorList>
            <person name="Kadnikov V."/>
            <person name="Nazina T."/>
        </authorList>
    </citation>
    <scope>NUCLEOTIDE SEQUENCE [LARGE SCALE GENOMIC DNA]</scope>
    <source>
        <strain evidence="2 3">1017</strain>
    </source>
</reference>
<evidence type="ECO:0000259" key="1">
    <source>
        <dbReference type="Pfam" id="PF09823"/>
    </source>
</evidence>
<proteinExistence type="predicted"/>
<dbReference type="RefSeq" id="WP_074044407.1">
    <property type="nucleotide sequence ID" value="NZ_MQMG01000046.1"/>
</dbReference>
<dbReference type="Pfam" id="PF04411">
    <property type="entry name" value="PDDEXK_7"/>
    <property type="match status" value="1"/>
</dbReference>
<dbReference type="InterPro" id="IPR018633">
    <property type="entry name" value="DUF2357"/>
</dbReference>
<dbReference type="Proteomes" id="UP000186030">
    <property type="component" value="Unassembled WGS sequence"/>
</dbReference>
<dbReference type="Pfam" id="PF09823">
    <property type="entry name" value="DUF2357"/>
    <property type="match status" value="1"/>
</dbReference>